<keyword evidence="4" id="KW-0472">Membrane</keyword>
<sequence length="397" mass="41421">MSRADNLGAMSLRARSTSIAAFAAVGTLVLTGCSVTAPEALEEERLGCLVSAPAGFDDHSAGALTLEETELARAAGVFSGTSSQRVSSGSATSAALDRMNKHDCALTTVIGPGGADELADFAANHPDDLFLGVSSGSVDLPKNVLSMDFDLVPPAFIAGYTAATASETGKVGAVVSHGFPQSDRILTAFDAGVDLYNKEKDEDQPKAQSYRPSSGGAASAKGSPRSIDDTRGAGQEYFERSFDADVDVLVPFGSAAAMGVVTAADEKRMKLNTVTEDPDGDEDGPSLPKVVWYGTAGGFSKTIVASVEPNIRRGLRAMFPDWPQSKNPDEVAPAPKTGPEEIGGFRVADRHYWGTLDNGGVRIVAEDGFLSRVSDAGRGITDLRERIKSGEIDPEKG</sequence>
<evidence type="ECO:0000256" key="3">
    <source>
        <dbReference type="ARBA" id="ARBA00022729"/>
    </source>
</evidence>
<gene>
    <name evidence="8" type="ORF">ABH903_000086</name>
</gene>
<protein>
    <submittedName>
        <fullName evidence="8">Basic membrane protein A</fullName>
    </submittedName>
</protein>
<evidence type="ECO:0000256" key="4">
    <source>
        <dbReference type="ARBA" id="ARBA00023136"/>
    </source>
</evidence>
<dbReference type="InterPro" id="IPR003760">
    <property type="entry name" value="PnrA-like"/>
</dbReference>
<dbReference type="Gene3D" id="3.40.50.2300">
    <property type="match status" value="1"/>
</dbReference>
<keyword evidence="3" id="KW-0732">Signal</keyword>
<evidence type="ECO:0000313" key="9">
    <source>
        <dbReference type="Proteomes" id="UP001565435"/>
    </source>
</evidence>
<evidence type="ECO:0000256" key="5">
    <source>
        <dbReference type="ARBA" id="ARBA00023288"/>
    </source>
</evidence>
<comment type="caution">
    <text evidence="8">The sequence shown here is derived from an EMBL/GenBank/DDBJ whole genome shotgun (WGS) entry which is preliminary data.</text>
</comment>
<dbReference type="InterPro" id="IPR050957">
    <property type="entry name" value="BMP_lipoprotein"/>
</dbReference>
<evidence type="ECO:0000259" key="7">
    <source>
        <dbReference type="Pfam" id="PF02608"/>
    </source>
</evidence>
<reference evidence="8 9" key="1">
    <citation type="submission" date="2024-07" db="EMBL/GenBank/DDBJ databases">
        <title>Mealworm larvae gut microbial communities from Newark, Delaware, USA.</title>
        <authorList>
            <person name="Blenner M."/>
        </authorList>
    </citation>
    <scope>NUCLEOTIDE SEQUENCE [LARGE SCALE GENOMIC DNA]</scope>
    <source>
        <strain evidence="8 9">UD i117</strain>
    </source>
</reference>
<dbReference type="Proteomes" id="UP001565435">
    <property type="component" value="Unassembled WGS sequence"/>
</dbReference>
<evidence type="ECO:0000256" key="2">
    <source>
        <dbReference type="ARBA" id="ARBA00022475"/>
    </source>
</evidence>
<evidence type="ECO:0000256" key="6">
    <source>
        <dbReference type="SAM" id="MobiDB-lite"/>
    </source>
</evidence>
<keyword evidence="5" id="KW-0449">Lipoprotein</keyword>
<dbReference type="PANTHER" id="PTHR34296:SF2">
    <property type="entry name" value="ABC TRANSPORTER GUANOSINE-BINDING PROTEIN NUPN"/>
    <property type="match status" value="1"/>
</dbReference>
<comment type="subcellular location">
    <subcellularLocation>
        <location evidence="1">Cell membrane</location>
    </subcellularLocation>
</comment>
<feature type="region of interest" description="Disordered" evidence="6">
    <location>
        <begin position="199"/>
        <end position="231"/>
    </location>
</feature>
<feature type="compositionally biased region" description="Low complexity" evidence="6">
    <location>
        <begin position="211"/>
        <end position="225"/>
    </location>
</feature>
<feature type="domain" description="ABC transporter substrate-binding protein PnrA-like" evidence="7">
    <location>
        <begin position="88"/>
        <end position="199"/>
    </location>
</feature>
<dbReference type="PANTHER" id="PTHR34296">
    <property type="entry name" value="TRANSCRIPTIONAL ACTIVATOR PROTEIN MED"/>
    <property type="match status" value="1"/>
</dbReference>
<dbReference type="Pfam" id="PF02608">
    <property type="entry name" value="Bmp"/>
    <property type="match status" value="1"/>
</dbReference>
<organism evidence="8 9">
    <name type="scientific">Brevibacterium epidermidis</name>
    <dbReference type="NCBI Taxonomy" id="1698"/>
    <lineage>
        <taxon>Bacteria</taxon>
        <taxon>Bacillati</taxon>
        <taxon>Actinomycetota</taxon>
        <taxon>Actinomycetes</taxon>
        <taxon>Micrococcales</taxon>
        <taxon>Brevibacteriaceae</taxon>
        <taxon>Brevibacterium</taxon>
    </lineage>
</organism>
<keyword evidence="9" id="KW-1185">Reference proteome</keyword>
<evidence type="ECO:0000313" key="8">
    <source>
        <dbReference type="EMBL" id="MEY9257083.1"/>
    </source>
</evidence>
<feature type="region of interest" description="Disordered" evidence="6">
    <location>
        <begin position="319"/>
        <end position="342"/>
    </location>
</feature>
<evidence type="ECO:0000256" key="1">
    <source>
        <dbReference type="ARBA" id="ARBA00004236"/>
    </source>
</evidence>
<accession>A0ABV4EFB9</accession>
<keyword evidence="2" id="KW-1003">Cell membrane</keyword>
<dbReference type="PROSITE" id="PS51257">
    <property type="entry name" value="PROKAR_LIPOPROTEIN"/>
    <property type="match status" value="1"/>
</dbReference>
<name>A0ABV4EFB9_BREEP</name>
<proteinExistence type="predicted"/>
<dbReference type="EMBL" id="JBGBYS010000001">
    <property type="protein sequence ID" value="MEY9257083.1"/>
    <property type="molecule type" value="Genomic_DNA"/>
</dbReference>